<name>A0A0E3SIP2_METBA</name>
<dbReference type="PANTHER" id="PTHR36842">
    <property type="entry name" value="PROTEIN TOLB HOMOLOG"/>
    <property type="match status" value="1"/>
</dbReference>
<dbReference type="PATRIC" id="fig|1434107.4.peg.871"/>
<dbReference type="EMBL" id="CP009517">
    <property type="protein sequence ID" value="AKB81231.1"/>
    <property type="molecule type" value="Genomic_DNA"/>
</dbReference>
<dbReference type="HOGENOM" id="CLU_009318_6_0_2"/>
<reference evidence="1" key="1">
    <citation type="submission" date="2014-07" db="EMBL/GenBank/DDBJ databases">
        <title>Methanogenic archaea and the global carbon cycle.</title>
        <authorList>
            <person name="Henriksen J.R."/>
            <person name="Luke J."/>
            <person name="Reinhart S."/>
            <person name="Benedict M.N."/>
            <person name="Youngblut N.D."/>
            <person name="Metcalf M.E."/>
            <person name="Whitaker R.J."/>
            <person name="Metcalf W.W."/>
        </authorList>
    </citation>
    <scope>NUCLEOTIDE SEQUENCE [LARGE SCALE GENOMIC DNA]</scope>
    <source>
        <strain evidence="1">3</strain>
    </source>
</reference>
<protein>
    <submittedName>
        <fullName evidence="1">Cell surface protein</fullName>
    </submittedName>
</protein>
<dbReference type="Proteomes" id="UP000033066">
    <property type="component" value="Chromosome"/>
</dbReference>
<dbReference type="InterPro" id="IPR011042">
    <property type="entry name" value="6-blade_b-propeller_TolB-like"/>
</dbReference>
<accession>A0A0E3SIP2</accession>
<evidence type="ECO:0000313" key="1">
    <source>
        <dbReference type="EMBL" id="AKB81231.1"/>
    </source>
</evidence>
<keyword evidence="2" id="KW-1185">Reference proteome</keyword>
<dbReference type="SUPFAM" id="SSF69304">
    <property type="entry name" value="Tricorn protease N-terminal domain"/>
    <property type="match status" value="1"/>
</dbReference>
<dbReference type="PANTHER" id="PTHR36842:SF1">
    <property type="entry name" value="PROTEIN TOLB"/>
    <property type="match status" value="1"/>
</dbReference>
<proteinExistence type="predicted"/>
<dbReference type="InterPro" id="IPR027618">
    <property type="entry name" value="Beta_prop_Msarc"/>
</dbReference>
<dbReference type="GeneID" id="24788135"/>
<dbReference type="RefSeq" id="WP_052723262.1">
    <property type="nucleotide sequence ID" value="NZ_CP009517.1"/>
</dbReference>
<evidence type="ECO:0000313" key="2">
    <source>
        <dbReference type="Proteomes" id="UP000033066"/>
    </source>
</evidence>
<gene>
    <name evidence="1" type="ORF">MSBR3_0653</name>
</gene>
<organism evidence="1 2">
    <name type="scientific">Methanosarcina barkeri 3</name>
    <dbReference type="NCBI Taxonomy" id="1434107"/>
    <lineage>
        <taxon>Archaea</taxon>
        <taxon>Methanobacteriati</taxon>
        <taxon>Methanobacteriota</taxon>
        <taxon>Stenosarchaea group</taxon>
        <taxon>Methanomicrobia</taxon>
        <taxon>Methanosarcinales</taxon>
        <taxon>Methanosarcinaceae</taxon>
        <taxon>Methanosarcina</taxon>
    </lineage>
</organism>
<dbReference type="OrthoDB" id="133364at2157"/>
<dbReference type="NCBIfam" id="TIGR04275">
    <property type="entry name" value="beta_prop_Msarc"/>
    <property type="match status" value="2"/>
</dbReference>
<sequence>MRKEVLLTVSVLVCLIGSILVAQAVEEKKIVPDQRLVVSTAIYGNLVTWYETSTNVPHIYDLSIGKELNVPDDRVESNMEIYGNRVVWQNGDDGVSLYDTSTKKLVHITEAYHPDIYGNNIVYERIKWLQDEPYTLHSLYIYNITTKKETKITGEINADYKTAISGNKVVWVRADNPSIIYIYDIPSKKVSTTSASDSVSNLDIYGNLVVWQSGSDEKSNIYMRDISIHKTIQITKSGSAIEPAIYGNRIVYINANDIYVYDKFTRKTTRITSCGFAYAPSVYNDKIVYADSHEAGEMNWELGSIYLYDLSERVPKFKHQNTN</sequence>
<dbReference type="KEGG" id="mbak:MSBR3_0653"/>
<dbReference type="STRING" id="1434107.MSBR3_0653"/>
<dbReference type="AlphaFoldDB" id="A0A0E3SIP2"/>
<dbReference type="Gene3D" id="2.120.10.30">
    <property type="entry name" value="TolB, C-terminal domain"/>
    <property type="match status" value="1"/>
</dbReference>